<feature type="domain" description="AP2/ERF" evidence="8">
    <location>
        <begin position="143"/>
        <end position="199"/>
    </location>
</feature>
<evidence type="ECO:0000256" key="7">
    <source>
        <dbReference type="SAM" id="MobiDB-lite"/>
    </source>
</evidence>
<evidence type="ECO:0000313" key="10">
    <source>
        <dbReference type="Proteomes" id="UP001237642"/>
    </source>
</evidence>
<reference evidence="9" key="2">
    <citation type="submission" date="2023-05" db="EMBL/GenBank/DDBJ databases">
        <authorList>
            <person name="Schelkunov M.I."/>
        </authorList>
    </citation>
    <scope>NUCLEOTIDE SEQUENCE</scope>
    <source>
        <strain evidence="9">Hsosn_3</strain>
        <tissue evidence="9">Leaf</tissue>
    </source>
</reference>
<organism evidence="9 10">
    <name type="scientific">Heracleum sosnowskyi</name>
    <dbReference type="NCBI Taxonomy" id="360622"/>
    <lineage>
        <taxon>Eukaryota</taxon>
        <taxon>Viridiplantae</taxon>
        <taxon>Streptophyta</taxon>
        <taxon>Embryophyta</taxon>
        <taxon>Tracheophyta</taxon>
        <taxon>Spermatophyta</taxon>
        <taxon>Magnoliopsida</taxon>
        <taxon>eudicotyledons</taxon>
        <taxon>Gunneridae</taxon>
        <taxon>Pentapetalae</taxon>
        <taxon>asterids</taxon>
        <taxon>campanulids</taxon>
        <taxon>Apiales</taxon>
        <taxon>Apiaceae</taxon>
        <taxon>Apioideae</taxon>
        <taxon>apioid superclade</taxon>
        <taxon>Tordylieae</taxon>
        <taxon>Tordyliinae</taxon>
        <taxon>Heracleum</taxon>
    </lineage>
</organism>
<name>A0AAD8GNL0_9APIA</name>
<evidence type="ECO:0000256" key="1">
    <source>
        <dbReference type="ARBA" id="ARBA00004123"/>
    </source>
</evidence>
<keyword evidence="3" id="KW-0238">DNA-binding</keyword>
<dbReference type="GO" id="GO:0003700">
    <property type="term" value="F:DNA-binding transcription factor activity"/>
    <property type="evidence" value="ECO:0007669"/>
    <property type="project" value="InterPro"/>
</dbReference>
<dbReference type="CDD" id="cd00018">
    <property type="entry name" value="AP2"/>
    <property type="match status" value="2"/>
</dbReference>
<keyword evidence="4" id="KW-0804">Transcription</keyword>
<dbReference type="AlphaFoldDB" id="A0AAD8GNL0"/>
<comment type="subcellular location">
    <subcellularLocation>
        <location evidence="1">Nucleus</location>
    </subcellularLocation>
</comment>
<keyword evidence="5" id="KW-0539">Nucleus</keyword>
<accession>A0AAD8GNL0</accession>
<feature type="coiled-coil region" evidence="6">
    <location>
        <begin position="462"/>
        <end position="524"/>
    </location>
</feature>
<dbReference type="EMBL" id="JAUIZM010000019">
    <property type="protein sequence ID" value="KAK1352132.1"/>
    <property type="molecule type" value="Genomic_DNA"/>
</dbReference>
<comment type="caution">
    <text evidence="9">The sequence shown here is derived from an EMBL/GenBank/DDBJ whole genome shotgun (WGS) entry which is preliminary data.</text>
</comment>
<dbReference type="PANTHER" id="PTHR32467">
    <property type="entry name" value="AP2-LIKE ETHYLENE-RESPONSIVE TRANSCRIPTION FACTOR"/>
    <property type="match status" value="1"/>
</dbReference>
<evidence type="ECO:0000259" key="8">
    <source>
        <dbReference type="PROSITE" id="PS51032"/>
    </source>
</evidence>
<evidence type="ECO:0000313" key="9">
    <source>
        <dbReference type="EMBL" id="KAK1352132.1"/>
    </source>
</evidence>
<keyword evidence="10" id="KW-1185">Reference proteome</keyword>
<keyword evidence="2" id="KW-0805">Transcription regulation</keyword>
<sequence>MIHFSFSCANPSSESISHTITSKKNNLKDVEEGDTAPRNKTSIYKGVTKHKLSERFEAHLWDRDASNDSQRRKKGRQGAYDNEESAAHAYDLAALKYWGLATMLNFPVELYEKDIEEMKNSTKEEYVASIKRKSSGFSWGASKYGGVFKHQRRWEARIKRMDGKRYTYLGKYDTEEEAAVAYDKAAIQQRGNSALTNFDIRRYVHILEQDHPHEYDTSSQADSDKQNDEQQNDILIAEKQDERNVLPGALGCFKDIDLNIDGMIGLEDVVGYEVEHLGGSCLNADASFKLNASHNGPGGNPVLSGQSADLEKQKEHMRAKIAAKALAKQPSIALNKEAAVVLTNNGLGDKDGSHVEAIEVVQSRKKSRRDMDLTAEGLVSKCPRTSENDFSVQLPHSAMVTASSSSVSLGHHVASLMFLPGDHDKRDLPLSIGNEQALAHATQTMMWIASQTKESLQASEARLKLQDDLEKERKLKMKVEAELADVKLKNDYLQKILIEANFSNEKLKKEVARAQRSEEDAHQVSYAEGLKDRLLKVRSIVGAKYTDFLFKDEIDPIKNIPEEHGDES</sequence>
<dbReference type="PANTHER" id="PTHR32467:SF81">
    <property type="entry name" value="OS06G0145700 PROTEIN"/>
    <property type="match status" value="1"/>
</dbReference>
<keyword evidence="6" id="KW-0175">Coiled coil</keyword>
<dbReference type="GO" id="GO:0005634">
    <property type="term" value="C:nucleus"/>
    <property type="evidence" value="ECO:0007669"/>
    <property type="project" value="UniProtKB-SubCell"/>
</dbReference>
<feature type="compositionally biased region" description="Polar residues" evidence="7">
    <location>
        <begin position="7"/>
        <end position="24"/>
    </location>
</feature>
<gene>
    <name evidence="9" type="ORF">POM88_053636</name>
</gene>
<dbReference type="InterPro" id="IPR001471">
    <property type="entry name" value="AP2/ERF_dom"/>
</dbReference>
<dbReference type="GO" id="GO:0003677">
    <property type="term" value="F:DNA binding"/>
    <property type="evidence" value="ECO:0007669"/>
    <property type="project" value="UniProtKB-KW"/>
</dbReference>
<feature type="region of interest" description="Disordered" evidence="7">
    <location>
        <begin position="1"/>
        <end position="40"/>
    </location>
</feature>
<evidence type="ECO:0000256" key="4">
    <source>
        <dbReference type="ARBA" id="ARBA00023163"/>
    </source>
</evidence>
<dbReference type="PROSITE" id="PS51032">
    <property type="entry name" value="AP2_ERF"/>
    <property type="match status" value="2"/>
</dbReference>
<dbReference type="SMART" id="SM00380">
    <property type="entry name" value="AP2"/>
    <property type="match status" value="2"/>
</dbReference>
<dbReference type="Gene3D" id="3.30.730.10">
    <property type="entry name" value="AP2/ERF domain"/>
    <property type="match status" value="2"/>
</dbReference>
<protein>
    <recommendedName>
        <fullName evidence="8">AP2/ERF domain-containing protein</fullName>
    </recommendedName>
</protein>
<reference evidence="9" key="1">
    <citation type="submission" date="2023-02" db="EMBL/GenBank/DDBJ databases">
        <title>Genome of toxic invasive species Heracleum sosnowskyi carries increased number of genes despite the absence of recent whole-genome duplications.</title>
        <authorList>
            <person name="Schelkunov M."/>
            <person name="Shtratnikova V."/>
            <person name="Makarenko M."/>
            <person name="Klepikova A."/>
            <person name="Omelchenko D."/>
            <person name="Novikova G."/>
            <person name="Obukhova E."/>
            <person name="Bogdanov V."/>
            <person name="Penin A."/>
            <person name="Logacheva M."/>
        </authorList>
    </citation>
    <scope>NUCLEOTIDE SEQUENCE</scope>
    <source>
        <strain evidence="9">Hsosn_3</strain>
        <tissue evidence="9">Leaf</tissue>
    </source>
</reference>
<evidence type="ECO:0000256" key="3">
    <source>
        <dbReference type="ARBA" id="ARBA00023125"/>
    </source>
</evidence>
<dbReference type="Proteomes" id="UP001237642">
    <property type="component" value="Unassembled WGS sequence"/>
</dbReference>
<dbReference type="InterPro" id="IPR036955">
    <property type="entry name" value="AP2/ERF_dom_sf"/>
</dbReference>
<proteinExistence type="predicted"/>
<evidence type="ECO:0000256" key="6">
    <source>
        <dbReference type="SAM" id="Coils"/>
    </source>
</evidence>
<evidence type="ECO:0000256" key="5">
    <source>
        <dbReference type="ARBA" id="ARBA00023242"/>
    </source>
</evidence>
<feature type="domain" description="AP2/ERF" evidence="8">
    <location>
        <begin position="43"/>
        <end position="107"/>
    </location>
</feature>
<dbReference type="InterPro" id="IPR016177">
    <property type="entry name" value="DNA-bd_dom_sf"/>
</dbReference>
<dbReference type="SUPFAM" id="SSF54171">
    <property type="entry name" value="DNA-binding domain"/>
    <property type="match status" value="2"/>
</dbReference>
<feature type="region of interest" description="Disordered" evidence="7">
    <location>
        <begin position="63"/>
        <end position="82"/>
    </location>
</feature>
<evidence type="ECO:0000256" key="2">
    <source>
        <dbReference type="ARBA" id="ARBA00023015"/>
    </source>
</evidence>